<reference evidence="3 4" key="1">
    <citation type="submission" date="2020-08" db="EMBL/GenBank/DDBJ databases">
        <title>Sequencing the genomes of 1000 actinobacteria strains.</title>
        <authorList>
            <person name="Klenk H.-P."/>
        </authorList>
    </citation>
    <scope>NUCLEOTIDE SEQUENCE [LARGE SCALE GENOMIC DNA]</scope>
    <source>
        <strain evidence="3 4">DSM 46659</strain>
    </source>
</reference>
<evidence type="ECO:0000313" key="4">
    <source>
        <dbReference type="Proteomes" id="UP000546642"/>
    </source>
</evidence>
<keyword evidence="2" id="KW-1133">Transmembrane helix</keyword>
<dbReference type="Proteomes" id="UP000546642">
    <property type="component" value="Unassembled WGS sequence"/>
</dbReference>
<name>A0A7W9YHP3_9ACTN</name>
<dbReference type="AlphaFoldDB" id="A0A7W9YHP3"/>
<feature type="compositionally biased region" description="Basic and acidic residues" evidence="1">
    <location>
        <begin position="1"/>
        <end position="10"/>
    </location>
</feature>
<dbReference type="RefSeq" id="WP_246421628.1">
    <property type="nucleotide sequence ID" value="NZ_JACHDS010000001.1"/>
</dbReference>
<organism evidence="3 4">
    <name type="scientific">Nocardiopsis mwathae</name>
    <dbReference type="NCBI Taxonomy" id="1472723"/>
    <lineage>
        <taxon>Bacteria</taxon>
        <taxon>Bacillati</taxon>
        <taxon>Actinomycetota</taxon>
        <taxon>Actinomycetes</taxon>
        <taxon>Streptosporangiales</taxon>
        <taxon>Nocardiopsidaceae</taxon>
        <taxon>Nocardiopsis</taxon>
    </lineage>
</organism>
<evidence type="ECO:0000313" key="3">
    <source>
        <dbReference type="EMBL" id="MBB6171401.1"/>
    </source>
</evidence>
<evidence type="ECO:0000256" key="2">
    <source>
        <dbReference type="SAM" id="Phobius"/>
    </source>
</evidence>
<keyword evidence="2" id="KW-0472">Membrane</keyword>
<gene>
    <name evidence="3" type="ORF">HNR23_001461</name>
</gene>
<sequence>MAEEPHEHRATSAAPPPAATDSARPPRPRPGRLLAGIAACVGVGVAVPLAVAAAAQPAAAPVRVEDGSVIVPIRGGDAVVDTATLAVTARPDTDGGPRTLSESAEQDLGEPGDVAVDGDGAHWSYPDLGLEATATAEQGRLAVELRSTAEAAADTTLTWPVTGTDPAASAVDFPRGEGLSVPLDDDFWNSEDAGLAGTDIDMSSGLTMPFWGIDLGGLGAAYSVGDDGIGTLLRFVSDGGRLSNEAEHTFSGASGTLDYAVTIALTGAEPTAAAADYRSLLKERGRLGSLRAKIAANPEVQKLIGAFHAYTWGAGSRAEGIARMRELGIGRMWLGYDPESAPMDAEAVGAADDAGYLVGPYDSWANAQDPADSDTALSVWPDGVYPRDCVIEADGTPKTGFGGRGCYLSSQAVADGDELRESIAERVRDLTANGATGYFLDVDAAGELFDDHSPDHPMTQARDRDNRIERMRGLTEDDGLVLGSESAVGWANEVIAFDHGSSTPVADGLWAAQRDRESWGAWAPASGPKFFFKPATLPEPVATAMFDPAYRVPLYQTVLHDSVIGTDRWELPLYKLPDRKRDRVLLAMLYNTPINLVLNDDELDAHGEEIAELQNYFQPLHEAAATEPMTGFAYLSDDHLVQRTGFGDGALTVTANFGDAADPGTGLPGGCVEASVDGGAPRRLCPEAA</sequence>
<comment type="caution">
    <text evidence="3">The sequence shown here is derived from an EMBL/GenBank/DDBJ whole genome shotgun (WGS) entry which is preliminary data.</text>
</comment>
<keyword evidence="2" id="KW-0812">Transmembrane</keyword>
<proteinExistence type="predicted"/>
<dbReference type="EMBL" id="JACHDS010000001">
    <property type="protein sequence ID" value="MBB6171401.1"/>
    <property type="molecule type" value="Genomic_DNA"/>
</dbReference>
<dbReference type="InterPro" id="IPR021459">
    <property type="entry name" value="GH101-related"/>
</dbReference>
<feature type="transmembrane region" description="Helical" evidence="2">
    <location>
        <begin position="33"/>
        <end position="55"/>
    </location>
</feature>
<keyword evidence="4" id="KW-1185">Reference proteome</keyword>
<feature type="region of interest" description="Disordered" evidence="1">
    <location>
        <begin position="90"/>
        <end position="111"/>
    </location>
</feature>
<dbReference type="Pfam" id="PF11308">
    <property type="entry name" value="Glyco_hydro_129"/>
    <property type="match status" value="1"/>
</dbReference>
<accession>A0A7W9YHP3</accession>
<protein>
    <submittedName>
        <fullName evidence="3">Uncharacterized protein</fullName>
    </submittedName>
</protein>
<feature type="region of interest" description="Disordered" evidence="1">
    <location>
        <begin position="1"/>
        <end position="30"/>
    </location>
</feature>
<evidence type="ECO:0000256" key="1">
    <source>
        <dbReference type="SAM" id="MobiDB-lite"/>
    </source>
</evidence>